<reference evidence="1" key="1">
    <citation type="journal article" date="2014" name="Nat. Commun.">
        <title>Genome sequence of mungbean and insights into evolution within Vigna species.</title>
        <authorList>
            <person name="Kang Y.J."/>
            <person name="Kim S.K."/>
            <person name="Kim M.Y."/>
            <person name="Lestari P."/>
            <person name="Kim K.H."/>
            <person name="Ha B.K."/>
            <person name="Jun T.H."/>
            <person name="Hwang W.J."/>
            <person name="Lee T."/>
            <person name="Lee J."/>
            <person name="Shim S."/>
            <person name="Yoon M.Y."/>
            <person name="Jang Y.E."/>
            <person name="Han K.S."/>
            <person name="Taeprayoon P."/>
            <person name="Yoon N."/>
            <person name="Somta P."/>
            <person name="Tanya P."/>
            <person name="Kim K.S."/>
            <person name="Gwag J.G."/>
            <person name="Moon J.K."/>
            <person name="Lee Y.H."/>
            <person name="Park B.S."/>
            <person name="Bombarely A."/>
            <person name="Doyle J.J."/>
            <person name="Jackson S.A."/>
            <person name="Schafleitner R."/>
            <person name="Srinives P."/>
            <person name="Varshney R.K."/>
            <person name="Lee S.H."/>
        </authorList>
    </citation>
    <scope>NUCLEOTIDE SEQUENCE [LARGE SCALE GENOMIC DNA]</scope>
    <source>
        <strain evidence="1">cv. VC1973A</strain>
    </source>
</reference>
<evidence type="ECO:0000313" key="1">
    <source>
        <dbReference type="Proteomes" id="UP000087766"/>
    </source>
</evidence>
<organism evidence="1 2">
    <name type="scientific">Vigna radiata var. radiata</name>
    <name type="common">Mung bean</name>
    <name type="synonym">Phaseolus aureus</name>
    <dbReference type="NCBI Taxonomy" id="3916"/>
    <lineage>
        <taxon>Eukaryota</taxon>
        <taxon>Viridiplantae</taxon>
        <taxon>Streptophyta</taxon>
        <taxon>Embryophyta</taxon>
        <taxon>Tracheophyta</taxon>
        <taxon>Spermatophyta</taxon>
        <taxon>Magnoliopsida</taxon>
        <taxon>eudicotyledons</taxon>
        <taxon>Gunneridae</taxon>
        <taxon>Pentapetalae</taxon>
        <taxon>rosids</taxon>
        <taxon>fabids</taxon>
        <taxon>Fabales</taxon>
        <taxon>Fabaceae</taxon>
        <taxon>Papilionoideae</taxon>
        <taxon>50 kb inversion clade</taxon>
        <taxon>NPAAA clade</taxon>
        <taxon>indigoferoid/millettioid clade</taxon>
        <taxon>Phaseoleae</taxon>
        <taxon>Vigna</taxon>
    </lineage>
</organism>
<gene>
    <name evidence="2" type="primary">LOC106760753</name>
</gene>
<accession>A0A1S3U0X3</accession>
<dbReference type="OrthoDB" id="10621734at2759"/>
<dbReference type="Proteomes" id="UP000087766">
    <property type="component" value="Chromosome 1"/>
</dbReference>
<name>A0A1S3U0X3_VIGRR</name>
<evidence type="ECO:0000313" key="2">
    <source>
        <dbReference type="RefSeq" id="XP_014499661.1"/>
    </source>
</evidence>
<proteinExistence type="predicted"/>
<keyword evidence="1" id="KW-1185">Reference proteome</keyword>
<dbReference type="KEGG" id="vra:106760753"/>
<sequence length="110" mass="12776">MRLHTYESSKNYKEKVKYYHDKKLIKRAFMPGQQVLLFNSILKHFPGKLKSKWSGPFLIKKNLPHGAVDLTDPGSEDPQRSWIANGQRLKRYMGGEVERLSTVMQLVDVT</sequence>
<dbReference type="GeneID" id="106760753"/>
<dbReference type="AlphaFoldDB" id="A0A1S3U0X3"/>
<dbReference type="RefSeq" id="XP_014499661.1">
    <property type="nucleotide sequence ID" value="XM_014644175.1"/>
</dbReference>
<reference evidence="2" key="2">
    <citation type="submission" date="2025-08" db="UniProtKB">
        <authorList>
            <consortium name="RefSeq"/>
        </authorList>
    </citation>
    <scope>IDENTIFICATION</scope>
    <source>
        <tissue evidence="2">Leaf</tissue>
    </source>
</reference>
<protein>
    <submittedName>
        <fullName evidence="2">Uncharacterized protein LOC106760753</fullName>
    </submittedName>
</protein>